<dbReference type="InterPro" id="IPR000719">
    <property type="entry name" value="Prot_kinase_dom"/>
</dbReference>
<evidence type="ECO:0000256" key="4">
    <source>
        <dbReference type="ARBA" id="ARBA00022729"/>
    </source>
</evidence>
<reference evidence="17" key="1">
    <citation type="submission" date="2023-07" db="EMBL/GenBank/DDBJ databases">
        <title>draft genome sequence of fig (Ficus carica).</title>
        <authorList>
            <person name="Takahashi T."/>
            <person name="Nishimura K."/>
        </authorList>
    </citation>
    <scope>NUCLEOTIDE SEQUENCE</scope>
</reference>
<dbReference type="Gene3D" id="2.90.10.10">
    <property type="entry name" value="Bulb-type lectin domain"/>
    <property type="match status" value="1"/>
</dbReference>
<evidence type="ECO:0000256" key="2">
    <source>
        <dbReference type="ARBA" id="ARBA00022527"/>
    </source>
</evidence>
<dbReference type="InterPro" id="IPR001245">
    <property type="entry name" value="Ser-Thr/Tyr_kinase_cat_dom"/>
</dbReference>
<dbReference type="Pfam" id="PF07714">
    <property type="entry name" value="PK_Tyr_Ser-Thr"/>
    <property type="match status" value="1"/>
</dbReference>
<dbReference type="InterPro" id="IPR001480">
    <property type="entry name" value="Bulb-type_lectin_dom"/>
</dbReference>
<dbReference type="PROSITE" id="PS50948">
    <property type="entry name" value="PAN"/>
    <property type="match status" value="1"/>
</dbReference>
<keyword evidence="8" id="KW-1015">Disulfide bond</keyword>
<dbReference type="PANTHER" id="PTHR32444:SF234">
    <property type="entry name" value="RECEPTOR-LIKE SERINE_THREONINE-PROTEIN KINASE"/>
    <property type="match status" value="1"/>
</dbReference>
<evidence type="ECO:0000259" key="14">
    <source>
        <dbReference type="PROSITE" id="PS50011"/>
    </source>
</evidence>
<dbReference type="Pfam" id="PF08276">
    <property type="entry name" value="PAN_2"/>
    <property type="match status" value="1"/>
</dbReference>
<keyword evidence="6" id="KW-0418">Kinase</keyword>
<evidence type="ECO:0000256" key="11">
    <source>
        <dbReference type="ARBA" id="ARBA00048679"/>
    </source>
</evidence>
<organism evidence="17 18">
    <name type="scientific">Ficus carica</name>
    <name type="common">Common fig</name>
    <dbReference type="NCBI Taxonomy" id="3494"/>
    <lineage>
        <taxon>Eukaryota</taxon>
        <taxon>Viridiplantae</taxon>
        <taxon>Streptophyta</taxon>
        <taxon>Embryophyta</taxon>
        <taxon>Tracheophyta</taxon>
        <taxon>Spermatophyta</taxon>
        <taxon>Magnoliopsida</taxon>
        <taxon>eudicotyledons</taxon>
        <taxon>Gunneridae</taxon>
        <taxon>Pentapetalae</taxon>
        <taxon>rosids</taxon>
        <taxon>fabids</taxon>
        <taxon>Rosales</taxon>
        <taxon>Moraceae</taxon>
        <taxon>Ficeae</taxon>
        <taxon>Ficus</taxon>
    </lineage>
</organism>
<dbReference type="InterPro" id="IPR011009">
    <property type="entry name" value="Kinase-like_dom_sf"/>
</dbReference>
<keyword evidence="5" id="KW-0547">Nucleotide-binding</keyword>
<feature type="non-terminal residue" evidence="17">
    <location>
        <position position="1"/>
    </location>
</feature>
<comment type="caution">
    <text evidence="17">The sequence shown here is derived from an EMBL/GenBank/DDBJ whole genome shotgun (WGS) entry which is preliminary data.</text>
</comment>
<sequence>MVSFGCTFTLVFFFIFLFQKVFSADDSIRPVQSLSDGGTLVSQGGSFELGFFTPNNSNNRYVGIWYKNIPVQTVVWVANRCSPIKGSSGLLTINGTCNLVLLDHNKSVVWSTSSSKQAKKPIVQLLDSGNLVLRDEEDVNSETNYLWQSFDYPSDTLLPNMKFGWDLKSGLKRRLSAWKNWDDPCPGDLTFGIDFDPQLYTYPEFDLRKGTTKLYRTGPWNGIYLSGLLAPRPNLFYSFQFVYNDDEMYYTYNLKNESVISIVVVNQTTSLRQLLTWIEEDKAWISYSKSPSDNCDKYGVCGSNGNCNIEVTPICQCIKGFKPKSQETWNLMDWSNGCVRIKPLSCKEKDKDGFIKLSGLKLPDTTHTWVNRSMNLKECMAICLSDCSCTAYTKSDISGEGSGCALWYGDLIDLRHSPNGGQDLFIRMPRSELGNADNKMRTVMVVAVIGGVSGMLLLGFFICRRRSRDRNEELPQNGGAEEDLELPLFSLSSLTAATENFSPYNKLGEGGFGPVYKGRLEDGQEIAVKRLSISSKQGVEELKNEVKLIAKLQHRNLVKLLGCCIQAEEKLLVYEYLPN</sequence>
<evidence type="ECO:0000256" key="9">
    <source>
        <dbReference type="ARBA" id="ARBA00023180"/>
    </source>
</evidence>
<dbReference type="Gene3D" id="3.30.200.20">
    <property type="entry name" value="Phosphorylase Kinase, domain 1"/>
    <property type="match status" value="1"/>
</dbReference>
<keyword evidence="12" id="KW-0472">Membrane</keyword>
<dbReference type="InterPro" id="IPR036426">
    <property type="entry name" value="Bulb-type_lectin_dom_sf"/>
</dbReference>
<dbReference type="FunFam" id="3.30.200.20:FF:000195">
    <property type="entry name" value="G-type lectin S-receptor-like serine/threonine-protein kinase"/>
    <property type="match status" value="1"/>
</dbReference>
<dbReference type="CDD" id="cd00028">
    <property type="entry name" value="B_lectin"/>
    <property type="match status" value="1"/>
</dbReference>
<comment type="catalytic activity">
    <reaction evidence="11">
        <text>L-seryl-[protein] + ATP = O-phospho-L-seryl-[protein] + ADP + H(+)</text>
        <dbReference type="Rhea" id="RHEA:17989"/>
        <dbReference type="Rhea" id="RHEA-COMP:9863"/>
        <dbReference type="Rhea" id="RHEA-COMP:11604"/>
        <dbReference type="ChEBI" id="CHEBI:15378"/>
        <dbReference type="ChEBI" id="CHEBI:29999"/>
        <dbReference type="ChEBI" id="CHEBI:30616"/>
        <dbReference type="ChEBI" id="CHEBI:83421"/>
        <dbReference type="ChEBI" id="CHEBI:456216"/>
        <dbReference type="EC" id="2.7.11.1"/>
    </reaction>
</comment>
<keyword evidence="3" id="KW-0808">Transferase</keyword>
<evidence type="ECO:0000256" key="3">
    <source>
        <dbReference type="ARBA" id="ARBA00022679"/>
    </source>
</evidence>
<dbReference type="Pfam" id="PF01453">
    <property type="entry name" value="B_lectin"/>
    <property type="match status" value="1"/>
</dbReference>
<evidence type="ECO:0000256" key="7">
    <source>
        <dbReference type="ARBA" id="ARBA00022840"/>
    </source>
</evidence>
<gene>
    <name evidence="17" type="ORF">TIFTF001_040211</name>
</gene>
<feature type="transmembrane region" description="Helical" evidence="12">
    <location>
        <begin position="443"/>
        <end position="463"/>
    </location>
</feature>
<keyword evidence="18" id="KW-1185">Reference proteome</keyword>
<dbReference type="PROSITE" id="PS50927">
    <property type="entry name" value="BULB_LECTIN"/>
    <property type="match status" value="1"/>
</dbReference>
<evidence type="ECO:0000259" key="16">
    <source>
        <dbReference type="PROSITE" id="PS50948"/>
    </source>
</evidence>
<comment type="catalytic activity">
    <reaction evidence="10">
        <text>L-threonyl-[protein] + ATP = O-phospho-L-threonyl-[protein] + ADP + H(+)</text>
        <dbReference type="Rhea" id="RHEA:46608"/>
        <dbReference type="Rhea" id="RHEA-COMP:11060"/>
        <dbReference type="Rhea" id="RHEA-COMP:11605"/>
        <dbReference type="ChEBI" id="CHEBI:15378"/>
        <dbReference type="ChEBI" id="CHEBI:30013"/>
        <dbReference type="ChEBI" id="CHEBI:30616"/>
        <dbReference type="ChEBI" id="CHEBI:61977"/>
        <dbReference type="ChEBI" id="CHEBI:456216"/>
        <dbReference type="EC" id="2.7.11.1"/>
    </reaction>
</comment>
<dbReference type="SMART" id="SM00108">
    <property type="entry name" value="B_lectin"/>
    <property type="match status" value="1"/>
</dbReference>
<feature type="signal peptide" evidence="13">
    <location>
        <begin position="1"/>
        <end position="23"/>
    </location>
</feature>
<evidence type="ECO:0000313" key="18">
    <source>
        <dbReference type="Proteomes" id="UP001187192"/>
    </source>
</evidence>
<keyword evidence="12" id="KW-0812">Transmembrane</keyword>
<dbReference type="InterPro" id="IPR000858">
    <property type="entry name" value="S_locus_glycoprot_dom"/>
</dbReference>
<feature type="domain" description="Protein kinase" evidence="14">
    <location>
        <begin position="501"/>
        <end position="579"/>
    </location>
</feature>
<feature type="domain" description="Apple" evidence="16">
    <location>
        <begin position="346"/>
        <end position="429"/>
    </location>
</feature>
<dbReference type="FunFam" id="2.90.10.10:FF:000001">
    <property type="entry name" value="G-type lectin S-receptor-like serine/threonine-protein kinase"/>
    <property type="match status" value="1"/>
</dbReference>
<accession>A0AA88CMG0</accession>
<dbReference type="InterPro" id="IPR003609">
    <property type="entry name" value="Pan_app"/>
</dbReference>
<dbReference type="Proteomes" id="UP001187192">
    <property type="component" value="Unassembled WGS sequence"/>
</dbReference>
<dbReference type="SUPFAM" id="SSF56112">
    <property type="entry name" value="Protein kinase-like (PK-like)"/>
    <property type="match status" value="1"/>
</dbReference>
<keyword evidence="9" id="KW-0325">Glycoprotein</keyword>
<dbReference type="GO" id="GO:0004674">
    <property type="term" value="F:protein serine/threonine kinase activity"/>
    <property type="evidence" value="ECO:0007669"/>
    <property type="project" value="UniProtKB-KW"/>
</dbReference>
<evidence type="ECO:0000313" key="17">
    <source>
        <dbReference type="EMBL" id="GMN22241.1"/>
    </source>
</evidence>
<keyword evidence="4 13" id="KW-0732">Signal</keyword>
<dbReference type="GO" id="GO:0005524">
    <property type="term" value="F:ATP binding"/>
    <property type="evidence" value="ECO:0007669"/>
    <property type="project" value="UniProtKB-KW"/>
</dbReference>
<evidence type="ECO:0000259" key="15">
    <source>
        <dbReference type="PROSITE" id="PS50927"/>
    </source>
</evidence>
<evidence type="ECO:0000256" key="12">
    <source>
        <dbReference type="SAM" id="Phobius"/>
    </source>
</evidence>
<dbReference type="Pfam" id="PF00954">
    <property type="entry name" value="S_locus_glycop"/>
    <property type="match status" value="1"/>
</dbReference>
<dbReference type="AlphaFoldDB" id="A0AA88CMG0"/>
<evidence type="ECO:0000256" key="5">
    <source>
        <dbReference type="ARBA" id="ARBA00022741"/>
    </source>
</evidence>
<evidence type="ECO:0000256" key="1">
    <source>
        <dbReference type="ARBA" id="ARBA00012513"/>
    </source>
</evidence>
<evidence type="ECO:0000256" key="8">
    <source>
        <dbReference type="ARBA" id="ARBA00023157"/>
    </source>
</evidence>
<dbReference type="EMBL" id="BTGU01001373">
    <property type="protein sequence ID" value="GMN22241.1"/>
    <property type="molecule type" value="Genomic_DNA"/>
</dbReference>
<keyword evidence="7" id="KW-0067">ATP-binding</keyword>
<feature type="domain" description="Bulb-type lectin" evidence="15">
    <location>
        <begin position="25"/>
        <end position="146"/>
    </location>
</feature>
<dbReference type="GO" id="GO:0048544">
    <property type="term" value="P:recognition of pollen"/>
    <property type="evidence" value="ECO:0007669"/>
    <property type="project" value="InterPro"/>
</dbReference>
<dbReference type="PROSITE" id="PS50011">
    <property type="entry name" value="PROTEIN_KINASE_DOM"/>
    <property type="match status" value="1"/>
</dbReference>
<keyword evidence="2" id="KW-0723">Serine/threonine-protein kinase</keyword>
<evidence type="ECO:0000256" key="13">
    <source>
        <dbReference type="SAM" id="SignalP"/>
    </source>
</evidence>
<protein>
    <recommendedName>
        <fullName evidence="1">non-specific serine/threonine protein kinase</fullName>
        <ecNumber evidence="1">2.7.11.1</ecNumber>
    </recommendedName>
</protein>
<proteinExistence type="predicted"/>
<dbReference type="SMART" id="SM00473">
    <property type="entry name" value="PAN_AP"/>
    <property type="match status" value="1"/>
</dbReference>
<feature type="chain" id="PRO_5041700113" description="non-specific serine/threonine protein kinase" evidence="13">
    <location>
        <begin position="24"/>
        <end position="579"/>
    </location>
</feature>
<dbReference type="EC" id="2.7.11.1" evidence="1"/>
<dbReference type="CDD" id="cd01098">
    <property type="entry name" value="PAN_AP_plant"/>
    <property type="match status" value="1"/>
</dbReference>
<dbReference type="PANTHER" id="PTHR32444">
    <property type="entry name" value="BULB-TYPE LECTIN DOMAIN-CONTAINING PROTEIN"/>
    <property type="match status" value="1"/>
</dbReference>
<keyword evidence="12" id="KW-1133">Transmembrane helix</keyword>
<evidence type="ECO:0000256" key="10">
    <source>
        <dbReference type="ARBA" id="ARBA00047899"/>
    </source>
</evidence>
<evidence type="ECO:0000256" key="6">
    <source>
        <dbReference type="ARBA" id="ARBA00022777"/>
    </source>
</evidence>
<dbReference type="SUPFAM" id="SSF51110">
    <property type="entry name" value="alpha-D-mannose-specific plant lectins"/>
    <property type="match status" value="1"/>
</dbReference>
<name>A0AA88CMG0_FICCA</name>